<comment type="caution">
    <text evidence="7">The sequence shown here is derived from an EMBL/GenBank/DDBJ whole genome shotgun (WGS) entry which is preliminary data.</text>
</comment>
<dbReference type="EMBL" id="CM029045">
    <property type="protein sequence ID" value="KAG2594555.1"/>
    <property type="molecule type" value="Genomic_DNA"/>
</dbReference>
<dbReference type="Proteomes" id="UP000823388">
    <property type="component" value="Chromosome 5K"/>
</dbReference>
<dbReference type="GO" id="GO:0005634">
    <property type="term" value="C:nucleus"/>
    <property type="evidence" value="ECO:0007669"/>
    <property type="project" value="UniProtKB-SubCell"/>
</dbReference>
<organism evidence="7 8">
    <name type="scientific">Panicum virgatum</name>
    <name type="common">Blackwell switchgrass</name>
    <dbReference type="NCBI Taxonomy" id="38727"/>
    <lineage>
        <taxon>Eukaryota</taxon>
        <taxon>Viridiplantae</taxon>
        <taxon>Streptophyta</taxon>
        <taxon>Embryophyta</taxon>
        <taxon>Tracheophyta</taxon>
        <taxon>Spermatophyta</taxon>
        <taxon>Magnoliopsida</taxon>
        <taxon>Liliopsida</taxon>
        <taxon>Poales</taxon>
        <taxon>Poaceae</taxon>
        <taxon>PACMAD clade</taxon>
        <taxon>Panicoideae</taxon>
        <taxon>Panicodae</taxon>
        <taxon>Paniceae</taxon>
        <taxon>Panicinae</taxon>
        <taxon>Panicum</taxon>
        <taxon>Panicum sect. Hiantes</taxon>
    </lineage>
</organism>
<protein>
    <submittedName>
        <fullName evidence="7">Uncharacterized protein</fullName>
    </submittedName>
</protein>
<evidence type="ECO:0000256" key="6">
    <source>
        <dbReference type="SAM" id="MobiDB-lite"/>
    </source>
</evidence>
<evidence type="ECO:0000313" key="8">
    <source>
        <dbReference type="Proteomes" id="UP000823388"/>
    </source>
</evidence>
<dbReference type="Gene3D" id="2.40.330.10">
    <property type="entry name" value="DNA-binding pseudobarrel domain"/>
    <property type="match status" value="1"/>
</dbReference>
<proteinExistence type="predicted"/>
<keyword evidence="8" id="KW-1185">Reference proteome</keyword>
<evidence type="ECO:0000256" key="3">
    <source>
        <dbReference type="ARBA" id="ARBA00023125"/>
    </source>
</evidence>
<gene>
    <name evidence="7" type="ORF">PVAP13_5KG000700</name>
</gene>
<evidence type="ECO:0000256" key="1">
    <source>
        <dbReference type="ARBA" id="ARBA00004123"/>
    </source>
</evidence>
<keyword evidence="2" id="KW-0805">Transcription regulation</keyword>
<accession>A0A8T0SBQ9</accession>
<keyword evidence="3" id="KW-0238">DNA-binding</keyword>
<keyword evidence="5" id="KW-0539">Nucleus</keyword>
<dbReference type="GO" id="GO:0003677">
    <property type="term" value="F:DNA binding"/>
    <property type="evidence" value="ECO:0007669"/>
    <property type="project" value="UniProtKB-KW"/>
</dbReference>
<evidence type="ECO:0000256" key="4">
    <source>
        <dbReference type="ARBA" id="ARBA00023163"/>
    </source>
</evidence>
<reference evidence="7" key="1">
    <citation type="submission" date="2020-05" db="EMBL/GenBank/DDBJ databases">
        <title>WGS assembly of Panicum virgatum.</title>
        <authorList>
            <person name="Lovell J.T."/>
            <person name="Jenkins J."/>
            <person name="Shu S."/>
            <person name="Juenger T.E."/>
            <person name="Schmutz J."/>
        </authorList>
    </citation>
    <scope>NUCLEOTIDE SEQUENCE</scope>
    <source>
        <strain evidence="7">AP13</strain>
    </source>
</reference>
<comment type="subcellular location">
    <subcellularLocation>
        <location evidence="1">Nucleus</location>
    </subcellularLocation>
</comment>
<evidence type="ECO:0000256" key="2">
    <source>
        <dbReference type="ARBA" id="ARBA00023015"/>
    </source>
</evidence>
<name>A0A8T0SBQ9_PANVG</name>
<sequence>MQSYISPTRSEHGGAWRVGDSQTEVQVPTRRVGSDATHPCPRCGLRPTRQDEPAAAAEGSGTKAPSRRKVRVPVQAGGPRKVRKPVMARSNHGRQQLDGGRDLFVLARNITLPPELVQVISWVGNSGLAAYVCRITGRMADRGIMFFNKECTSRCIKKSDKTMTLSNGEWCMAFHGKIKNYRDRIARFTSGWKVFAESIGITVNSACLFSFCRFPKTGLHATVFILAL</sequence>
<keyword evidence="4" id="KW-0804">Transcription</keyword>
<dbReference type="InterPro" id="IPR015300">
    <property type="entry name" value="DNA-bd_pseudobarrel_sf"/>
</dbReference>
<dbReference type="AlphaFoldDB" id="A0A8T0SBQ9"/>
<feature type="region of interest" description="Disordered" evidence="6">
    <location>
        <begin position="1"/>
        <end position="70"/>
    </location>
</feature>
<evidence type="ECO:0000313" key="7">
    <source>
        <dbReference type="EMBL" id="KAG2594555.1"/>
    </source>
</evidence>
<dbReference type="SUPFAM" id="SSF101936">
    <property type="entry name" value="DNA-binding pseudobarrel domain"/>
    <property type="match status" value="1"/>
</dbReference>
<evidence type="ECO:0000256" key="5">
    <source>
        <dbReference type="ARBA" id="ARBA00023242"/>
    </source>
</evidence>